<feature type="signal peptide" evidence="1">
    <location>
        <begin position="1"/>
        <end position="20"/>
    </location>
</feature>
<evidence type="ECO:0000256" key="1">
    <source>
        <dbReference type="SAM" id="SignalP"/>
    </source>
</evidence>
<dbReference type="AlphaFoldDB" id="A0AAN8NAZ6"/>
<keyword evidence="1" id="KW-0732">Signal</keyword>
<gene>
    <name evidence="2" type="ORF">TWF506_004616</name>
</gene>
<keyword evidence="3" id="KW-1185">Reference proteome</keyword>
<comment type="caution">
    <text evidence="2">The sequence shown here is derived from an EMBL/GenBank/DDBJ whole genome shotgun (WGS) entry which is preliminary data.</text>
</comment>
<dbReference type="EMBL" id="JAVHJM010000015">
    <property type="protein sequence ID" value="KAK6497141.1"/>
    <property type="molecule type" value="Genomic_DNA"/>
</dbReference>
<proteinExistence type="predicted"/>
<name>A0AAN8NAZ6_9PEZI</name>
<feature type="chain" id="PRO_5042924020" evidence="1">
    <location>
        <begin position="21"/>
        <end position="139"/>
    </location>
</feature>
<evidence type="ECO:0000313" key="2">
    <source>
        <dbReference type="EMBL" id="KAK6497141.1"/>
    </source>
</evidence>
<sequence length="139" mass="14916">MKFSTLFTVASAIAINTVTAAPAALAALAAETIANPIQDIQARANNGANCNYSAFWSDNEFKVITWGPWAQDGSKGKGLLDNLRGQCGVITNWEYRHRSDGSAVALFKTIIINSPKCVQDAIWLASAPSRISLTCNKLN</sequence>
<accession>A0AAN8NAZ6</accession>
<reference evidence="2 3" key="1">
    <citation type="submission" date="2019-10" db="EMBL/GenBank/DDBJ databases">
        <authorList>
            <person name="Palmer J.M."/>
        </authorList>
    </citation>
    <scope>NUCLEOTIDE SEQUENCE [LARGE SCALE GENOMIC DNA]</scope>
    <source>
        <strain evidence="2 3">TWF506</strain>
    </source>
</reference>
<evidence type="ECO:0000313" key="3">
    <source>
        <dbReference type="Proteomes" id="UP001307849"/>
    </source>
</evidence>
<protein>
    <submittedName>
        <fullName evidence="2">Uncharacterized protein</fullName>
    </submittedName>
</protein>
<organism evidence="2 3">
    <name type="scientific">Arthrobotrys conoides</name>
    <dbReference type="NCBI Taxonomy" id="74498"/>
    <lineage>
        <taxon>Eukaryota</taxon>
        <taxon>Fungi</taxon>
        <taxon>Dikarya</taxon>
        <taxon>Ascomycota</taxon>
        <taxon>Pezizomycotina</taxon>
        <taxon>Orbiliomycetes</taxon>
        <taxon>Orbiliales</taxon>
        <taxon>Orbiliaceae</taxon>
        <taxon>Arthrobotrys</taxon>
    </lineage>
</organism>
<dbReference type="Proteomes" id="UP001307849">
    <property type="component" value="Unassembled WGS sequence"/>
</dbReference>